<evidence type="ECO:0000259" key="1">
    <source>
        <dbReference type="Pfam" id="PF14287"/>
    </source>
</evidence>
<reference evidence="2" key="1">
    <citation type="submission" date="2019-04" db="EMBL/GenBank/DDBJ databases">
        <title>Evolution of Biomass-Degrading Anaerobic Consortia Revealed by Metagenomics.</title>
        <authorList>
            <person name="Peng X."/>
        </authorList>
    </citation>
    <scope>NUCLEOTIDE SEQUENCE</scope>
    <source>
        <strain evidence="2">SIG551</strain>
    </source>
</reference>
<feature type="domain" description="DUF4368" evidence="1">
    <location>
        <begin position="1"/>
        <end position="46"/>
    </location>
</feature>
<dbReference type="InterPro" id="IPR025378">
    <property type="entry name" value="DUF4368"/>
</dbReference>
<comment type="caution">
    <text evidence="2">The sequence shown here is derived from an EMBL/GenBank/DDBJ whole genome shotgun (WGS) entry which is preliminary data.</text>
</comment>
<dbReference type="AlphaFoldDB" id="A0A928KRE9"/>
<accession>A0A928KRE9</accession>
<name>A0A928KRE9_9FIRM</name>
<dbReference type="EMBL" id="SVNY01000001">
    <property type="protein sequence ID" value="MBE6832548.1"/>
    <property type="molecule type" value="Genomic_DNA"/>
</dbReference>
<dbReference type="Pfam" id="PF14287">
    <property type="entry name" value="DUF4368"/>
    <property type="match status" value="1"/>
</dbReference>
<evidence type="ECO:0000313" key="3">
    <source>
        <dbReference type="Proteomes" id="UP000754750"/>
    </source>
</evidence>
<proteinExistence type="predicted"/>
<dbReference type="Proteomes" id="UP000754750">
    <property type="component" value="Unassembled WGS sequence"/>
</dbReference>
<sequence length="51" mass="6292">MVEKYTDIKELIPEILREFIERIEIYERSVYRGKDATQQIDIYYNFFALMP</sequence>
<protein>
    <submittedName>
        <fullName evidence="2">DUF4368 domain-containing protein</fullName>
    </submittedName>
</protein>
<gene>
    <name evidence="2" type="ORF">E7512_03030</name>
</gene>
<organism evidence="2 3">
    <name type="scientific">Faecalispora sporosphaeroides</name>
    <dbReference type="NCBI Taxonomy" id="1549"/>
    <lineage>
        <taxon>Bacteria</taxon>
        <taxon>Bacillati</taxon>
        <taxon>Bacillota</taxon>
        <taxon>Clostridia</taxon>
        <taxon>Eubacteriales</taxon>
        <taxon>Oscillospiraceae</taxon>
        <taxon>Faecalispora</taxon>
    </lineage>
</organism>
<evidence type="ECO:0000313" key="2">
    <source>
        <dbReference type="EMBL" id="MBE6832548.1"/>
    </source>
</evidence>